<organism evidence="2 3">
    <name type="scientific">Candidatus Methanoplasma termitum</name>
    <dbReference type="NCBI Taxonomy" id="1577791"/>
    <lineage>
        <taxon>Archaea</taxon>
        <taxon>Methanobacteriati</taxon>
        <taxon>Thermoplasmatota</taxon>
        <taxon>Thermoplasmata</taxon>
        <taxon>Methanomassiliicoccales</taxon>
        <taxon>Methanomassiliicoccaceae</taxon>
        <taxon>Candidatus Methanoplasma</taxon>
    </lineage>
</organism>
<gene>
    <name evidence="2" type="ORF">Mpt1_c09290</name>
</gene>
<dbReference type="KEGG" id="mear:Mpt1_c09290"/>
<evidence type="ECO:0000256" key="1">
    <source>
        <dbReference type="SAM" id="Phobius"/>
    </source>
</evidence>
<keyword evidence="1" id="KW-0812">Transmembrane</keyword>
<dbReference type="Proteomes" id="UP000030787">
    <property type="component" value="Chromosome"/>
</dbReference>
<proteinExistence type="predicted"/>
<protein>
    <submittedName>
        <fullName evidence="2">Uncharacterized protein</fullName>
    </submittedName>
</protein>
<dbReference type="EMBL" id="CP010070">
    <property type="protein sequence ID" value="AIZ56804.1"/>
    <property type="molecule type" value="Genomic_DNA"/>
</dbReference>
<dbReference type="STRING" id="1577791.Mpt1_c09290"/>
<sequence length="97" mass="9637">MEYKGGFFWIPICAAISAACTVVGVVATVANAAGLISDKTANSIQAVTTVVGVATGIASGVGTLWTSTATTATKVLAKATYNVAVSPGVNIVTYPLT</sequence>
<keyword evidence="1" id="KW-1133">Transmembrane helix</keyword>
<keyword evidence="1" id="KW-0472">Membrane</keyword>
<name>A0A0A7LCL0_9ARCH</name>
<dbReference type="HOGENOM" id="CLU_2340008_0_0_2"/>
<reference evidence="2 3" key="1">
    <citation type="journal article" date="2014" name="Appl. Environ. Microbiol.">
        <title>Comparative Genome Analysis of 'Candidatus Methanoplasma termitum' Indicates a New Mode of Energy Metabolism in the Seventh Order of Methanogens.</title>
        <authorList>
            <person name="Lang K."/>
            <person name="Schuldes J."/>
            <person name="Klingl A."/>
            <person name="Poehlein A."/>
            <person name="Daniel R."/>
            <person name="Brune A."/>
        </authorList>
    </citation>
    <scope>NUCLEOTIDE SEQUENCE [LARGE SCALE GENOMIC DNA]</scope>
    <source>
        <strain evidence="3">Mpt1</strain>
    </source>
</reference>
<dbReference type="AlphaFoldDB" id="A0A0A7LCL0"/>
<evidence type="ECO:0000313" key="3">
    <source>
        <dbReference type="Proteomes" id="UP000030787"/>
    </source>
</evidence>
<accession>A0A0A7LCL0</accession>
<evidence type="ECO:0000313" key="2">
    <source>
        <dbReference type="EMBL" id="AIZ56804.1"/>
    </source>
</evidence>
<feature type="transmembrane region" description="Helical" evidence="1">
    <location>
        <begin position="6"/>
        <end position="30"/>
    </location>
</feature>
<keyword evidence="3" id="KW-1185">Reference proteome</keyword>
<dbReference type="PROSITE" id="PS51257">
    <property type="entry name" value="PROKAR_LIPOPROTEIN"/>
    <property type="match status" value="1"/>
</dbReference>